<evidence type="ECO:0008006" key="4">
    <source>
        <dbReference type="Google" id="ProtNLM"/>
    </source>
</evidence>
<feature type="chain" id="PRO_5045633659" description="Secreted protein" evidence="1">
    <location>
        <begin position="28"/>
        <end position="104"/>
    </location>
</feature>
<feature type="signal peptide" evidence="1">
    <location>
        <begin position="1"/>
        <end position="27"/>
    </location>
</feature>
<sequence length="104" mass="11416">MLSCQVFFSIFLHSPTIWAAGQRLVDAAKMLCSRGSPSAHPLEDWVLPACTKRSGKYLPKAVSTGKAEAEGGSLLVYCRDKHPNTNLQRGVHFASVNWIDDVQT</sequence>
<keyword evidence="3" id="KW-1185">Reference proteome</keyword>
<reference evidence="2 3" key="1">
    <citation type="submission" date="2024-04" db="EMBL/GenBank/DDBJ databases">
        <title>Phyllosticta paracitricarpa is synonymous to the EU quarantine fungus P. citricarpa based on phylogenomic analyses.</title>
        <authorList>
            <consortium name="Lawrence Berkeley National Laboratory"/>
            <person name="Van Ingen-Buijs V.A."/>
            <person name="Van Westerhoven A.C."/>
            <person name="Haridas S."/>
            <person name="Skiadas P."/>
            <person name="Martin F."/>
            <person name="Groenewald J.Z."/>
            <person name="Crous P.W."/>
            <person name="Seidl M.F."/>
        </authorList>
    </citation>
    <scope>NUCLEOTIDE SEQUENCE [LARGE SCALE GENOMIC DNA]</scope>
    <source>
        <strain evidence="2 3">CBS 123374</strain>
    </source>
</reference>
<dbReference type="Proteomes" id="UP001492380">
    <property type="component" value="Unassembled WGS sequence"/>
</dbReference>
<keyword evidence="1" id="KW-0732">Signal</keyword>
<accession>A0ABR1YQF7</accession>
<evidence type="ECO:0000256" key="1">
    <source>
        <dbReference type="SAM" id="SignalP"/>
    </source>
</evidence>
<gene>
    <name evidence="2" type="ORF">HDK90DRAFT_485480</name>
</gene>
<organism evidence="2 3">
    <name type="scientific">Phyllosticta capitalensis</name>
    <dbReference type="NCBI Taxonomy" id="121624"/>
    <lineage>
        <taxon>Eukaryota</taxon>
        <taxon>Fungi</taxon>
        <taxon>Dikarya</taxon>
        <taxon>Ascomycota</taxon>
        <taxon>Pezizomycotina</taxon>
        <taxon>Dothideomycetes</taxon>
        <taxon>Dothideomycetes incertae sedis</taxon>
        <taxon>Botryosphaeriales</taxon>
        <taxon>Phyllostictaceae</taxon>
        <taxon>Phyllosticta</taxon>
    </lineage>
</organism>
<feature type="non-terminal residue" evidence="2">
    <location>
        <position position="104"/>
    </location>
</feature>
<protein>
    <recommendedName>
        <fullName evidence="4">Secreted protein</fullName>
    </recommendedName>
</protein>
<evidence type="ECO:0000313" key="2">
    <source>
        <dbReference type="EMBL" id="KAK8235684.1"/>
    </source>
</evidence>
<comment type="caution">
    <text evidence="2">The sequence shown here is derived from an EMBL/GenBank/DDBJ whole genome shotgun (WGS) entry which is preliminary data.</text>
</comment>
<evidence type="ECO:0000313" key="3">
    <source>
        <dbReference type="Proteomes" id="UP001492380"/>
    </source>
</evidence>
<name>A0ABR1YQF7_9PEZI</name>
<dbReference type="EMBL" id="JBBWRZ010000005">
    <property type="protein sequence ID" value="KAK8235684.1"/>
    <property type="molecule type" value="Genomic_DNA"/>
</dbReference>
<proteinExistence type="predicted"/>